<keyword evidence="2" id="KW-1185">Reference proteome</keyword>
<dbReference type="Gene3D" id="3.40.50.720">
    <property type="entry name" value="NAD(P)-binding Rossmann-like Domain"/>
    <property type="match status" value="1"/>
</dbReference>
<protein>
    <submittedName>
        <fullName evidence="1">UDPglucose 6-dehydrogenase</fullName>
        <ecNumber evidence="1">1.1.1.22</ecNumber>
    </submittedName>
</protein>
<dbReference type="AlphaFoldDB" id="A0A853ANU9"/>
<gene>
    <name evidence="1" type="ORF">HNR68_004256</name>
</gene>
<reference evidence="1 2" key="1">
    <citation type="submission" date="2020-07" db="EMBL/GenBank/DDBJ databases">
        <title>Sequencing the genomes of 1000 actinobacteria strains.</title>
        <authorList>
            <person name="Klenk H.-P."/>
        </authorList>
    </citation>
    <scope>NUCLEOTIDE SEQUENCE [LARGE SCALE GENOMIC DNA]</scope>
    <source>
        <strain evidence="1 2">DSM 44065</strain>
    </source>
</reference>
<dbReference type="GO" id="GO:0003979">
    <property type="term" value="F:UDP-glucose 6-dehydrogenase activity"/>
    <property type="evidence" value="ECO:0007669"/>
    <property type="project" value="UniProtKB-EC"/>
</dbReference>
<dbReference type="SUPFAM" id="SSF51735">
    <property type="entry name" value="NAD(P)-binding Rossmann-fold domains"/>
    <property type="match status" value="1"/>
</dbReference>
<accession>A0A853ANU9</accession>
<dbReference type="Proteomes" id="UP000587002">
    <property type="component" value="Unassembled WGS sequence"/>
</dbReference>
<dbReference type="PANTHER" id="PTHR43750:SF3">
    <property type="entry name" value="UDP-GLUCOSE 6-DEHYDROGENASE TUAD"/>
    <property type="match status" value="1"/>
</dbReference>
<dbReference type="EMBL" id="JACCFJ010000001">
    <property type="protein sequence ID" value="NYI85626.1"/>
    <property type="molecule type" value="Genomic_DNA"/>
</dbReference>
<keyword evidence="1" id="KW-0560">Oxidoreductase</keyword>
<evidence type="ECO:0000313" key="1">
    <source>
        <dbReference type="EMBL" id="NYI85626.1"/>
    </source>
</evidence>
<organism evidence="1 2">
    <name type="scientific">Saccharopolyspora hordei</name>
    <dbReference type="NCBI Taxonomy" id="1838"/>
    <lineage>
        <taxon>Bacteria</taxon>
        <taxon>Bacillati</taxon>
        <taxon>Actinomycetota</taxon>
        <taxon>Actinomycetes</taxon>
        <taxon>Pseudonocardiales</taxon>
        <taxon>Pseudonocardiaceae</taxon>
        <taxon>Saccharopolyspora</taxon>
    </lineage>
</organism>
<sequence>MCGNEVTIAVCGEGRTAAAVAAGLGWLGHAVACSPELPRAELSAEPGLGDACADLLRSGRLRCSGAAARTVFVCGADRVSELDGRAAVGGTVVNSCLPPWGSTPALASALGRADLRFVSHPLTLRRGSALRDFLAPECLVLGSDDPAAVEAVAGLYAAVPAPVVRADPRTADLVGPARDGLCAVKQQFFAELERFCRAVGADVGSVVECLRVDQRIGRPHTCAATDRLDPGQRRRAARLRALAGDDVPPTFRALDVRP</sequence>
<proteinExistence type="predicted"/>
<dbReference type="EC" id="1.1.1.22" evidence="1"/>
<dbReference type="PANTHER" id="PTHR43750">
    <property type="entry name" value="UDP-GLUCOSE 6-DEHYDROGENASE TUAD"/>
    <property type="match status" value="1"/>
</dbReference>
<dbReference type="RefSeq" id="WP_179723503.1">
    <property type="nucleotide sequence ID" value="NZ_BAABFH010000001.1"/>
</dbReference>
<comment type="caution">
    <text evidence="1">The sequence shown here is derived from an EMBL/GenBank/DDBJ whole genome shotgun (WGS) entry which is preliminary data.</text>
</comment>
<dbReference type="InterPro" id="IPR036291">
    <property type="entry name" value="NAD(P)-bd_dom_sf"/>
</dbReference>
<evidence type="ECO:0000313" key="2">
    <source>
        <dbReference type="Proteomes" id="UP000587002"/>
    </source>
</evidence>
<name>A0A853ANU9_9PSEU</name>